<keyword evidence="1" id="KW-0472">Membrane</keyword>
<gene>
    <name evidence="2" type="ordered locus">BH2951</name>
</gene>
<dbReference type="EMBL" id="BA000004">
    <property type="protein sequence ID" value="BAB06670.1"/>
    <property type="molecule type" value="Genomic_DNA"/>
</dbReference>
<dbReference type="AlphaFoldDB" id="Q9K8Q2"/>
<dbReference type="PIR" id="G84018">
    <property type="entry name" value="G84018"/>
</dbReference>
<dbReference type="KEGG" id="bha:BH2951"/>
<accession>Q9K8Q2</accession>
<dbReference type="eggNOG" id="ENOG5030N5W">
    <property type="taxonomic scope" value="Bacteria"/>
</dbReference>
<keyword evidence="3" id="KW-1185">Reference proteome</keyword>
<sequence length="190" mass="21832">MTIIMPTWLFMMVSILFTIGVSFLLSVIMSKFLKKGDKRKENMAGFLAAVVTILLVIATSEAFVERVYEGDVLFTADKAWEVEDATARYLSTERPLVVANLFRHGYYESIETNELGTMRIHWQVTHYPEIYERAMELHSEGTHFFPFQAYYEAVVQPVVTDVLEEEPPSLSAMEEMINDRLPGHEVNLNQ</sequence>
<feature type="transmembrane region" description="Helical" evidence="1">
    <location>
        <begin position="6"/>
        <end position="33"/>
    </location>
</feature>
<proteinExistence type="predicted"/>
<feature type="transmembrane region" description="Helical" evidence="1">
    <location>
        <begin position="45"/>
        <end position="64"/>
    </location>
</feature>
<dbReference type="STRING" id="272558.gene:10728861"/>
<organism evidence="2 3">
    <name type="scientific">Halalkalibacterium halodurans (strain ATCC BAA-125 / DSM 18197 / FERM 7344 / JCM 9153 / C-125)</name>
    <name type="common">Bacillus halodurans</name>
    <dbReference type="NCBI Taxonomy" id="272558"/>
    <lineage>
        <taxon>Bacteria</taxon>
        <taxon>Bacillati</taxon>
        <taxon>Bacillota</taxon>
        <taxon>Bacilli</taxon>
        <taxon>Bacillales</taxon>
        <taxon>Bacillaceae</taxon>
        <taxon>Halalkalibacterium (ex Joshi et al. 2022)</taxon>
    </lineage>
</organism>
<protein>
    <submittedName>
        <fullName evidence="2">BH2951 protein</fullName>
    </submittedName>
</protein>
<keyword evidence="1" id="KW-1133">Transmembrane helix</keyword>
<evidence type="ECO:0000313" key="2">
    <source>
        <dbReference type="EMBL" id="BAB06670.1"/>
    </source>
</evidence>
<keyword evidence="1" id="KW-0812">Transmembrane</keyword>
<reference evidence="2 3" key="1">
    <citation type="journal article" date="2000" name="Nucleic Acids Res.">
        <title>Complete genome sequence of the alkaliphilic bacterium Bacillus halodurans and genomic sequence comparison with Bacillus subtilis.</title>
        <authorList>
            <person name="Takami H."/>
            <person name="Nakasone K."/>
            <person name="Takaki Y."/>
            <person name="Maeno G."/>
            <person name="Sasaki R."/>
            <person name="Masui N."/>
            <person name="Fuji F."/>
            <person name="Hirama C."/>
            <person name="Nakamura Y."/>
            <person name="Ogasawara N."/>
            <person name="Kuhara S."/>
            <person name="Horikoshi K."/>
        </authorList>
    </citation>
    <scope>NUCLEOTIDE SEQUENCE [LARGE SCALE GENOMIC DNA]</scope>
    <source>
        <strain evidence="3">ATCC BAA-125 / DSM 18197 / FERM 7344 / JCM 9153 / C-125</strain>
    </source>
</reference>
<name>Q9K8Q2_HALH5</name>
<dbReference type="HOGENOM" id="CLU_1425418_0_0_9"/>
<evidence type="ECO:0000256" key="1">
    <source>
        <dbReference type="SAM" id="Phobius"/>
    </source>
</evidence>
<dbReference type="RefSeq" id="WP_010899097.1">
    <property type="nucleotide sequence ID" value="NC_002570.2"/>
</dbReference>
<dbReference type="Proteomes" id="UP000001258">
    <property type="component" value="Chromosome"/>
</dbReference>
<evidence type="ECO:0000313" key="3">
    <source>
        <dbReference type="Proteomes" id="UP000001258"/>
    </source>
</evidence>